<dbReference type="Proteomes" id="UP000199513">
    <property type="component" value="Unassembled WGS sequence"/>
</dbReference>
<evidence type="ECO:0000313" key="2">
    <source>
        <dbReference type="Proteomes" id="UP000199513"/>
    </source>
</evidence>
<keyword evidence="2" id="KW-1185">Reference proteome</keyword>
<organism evidence="1 2">
    <name type="scientific">Thermoflexibacter ruber</name>
    <dbReference type="NCBI Taxonomy" id="1003"/>
    <lineage>
        <taxon>Bacteria</taxon>
        <taxon>Pseudomonadati</taxon>
        <taxon>Bacteroidota</taxon>
        <taxon>Cytophagia</taxon>
        <taxon>Cytophagales</taxon>
        <taxon>Thermoflexibacteraceae</taxon>
        <taxon>Thermoflexibacter</taxon>
    </lineage>
</organism>
<dbReference type="EMBL" id="FONY01000013">
    <property type="protein sequence ID" value="SFF01586.1"/>
    <property type="molecule type" value="Genomic_DNA"/>
</dbReference>
<reference evidence="1 2" key="1">
    <citation type="submission" date="2016-10" db="EMBL/GenBank/DDBJ databases">
        <authorList>
            <person name="de Groot N.N."/>
        </authorList>
    </citation>
    <scope>NUCLEOTIDE SEQUENCE [LARGE SCALE GENOMIC DNA]</scope>
    <source>
        <strain>GEY</strain>
        <strain evidence="2">DSM 9560</strain>
    </source>
</reference>
<evidence type="ECO:0000313" key="1">
    <source>
        <dbReference type="EMBL" id="SFF01586.1"/>
    </source>
</evidence>
<sequence>MGLVEEKNVFYTENGAKQLWDDELEAAKAAYLAMQEKIKMRQAILEQIVLVPDPYMDIVHQPIVLVWNFQ</sequence>
<protein>
    <submittedName>
        <fullName evidence="1">Uncharacterized protein</fullName>
    </submittedName>
</protein>
<dbReference type="AlphaFoldDB" id="A0A1I2FAK7"/>
<name>A0A1I2FAK7_9BACT</name>
<dbReference type="STRING" id="1003.SAMN04488541_10131"/>
<proteinExistence type="predicted"/>
<gene>
    <name evidence="1" type="ORF">SAMN04488541_10131</name>
</gene>
<accession>A0A1I2FAK7</accession>
<dbReference type="RefSeq" id="WP_091543906.1">
    <property type="nucleotide sequence ID" value="NZ_FONY01000013.1"/>
</dbReference>